<keyword evidence="2" id="KW-1185">Reference proteome</keyword>
<evidence type="ECO:0000313" key="1">
    <source>
        <dbReference type="EMBL" id="KAE8138485.1"/>
    </source>
</evidence>
<organism evidence="1 2">
    <name type="scientific">Aspergillus pseudotamarii</name>
    <dbReference type="NCBI Taxonomy" id="132259"/>
    <lineage>
        <taxon>Eukaryota</taxon>
        <taxon>Fungi</taxon>
        <taxon>Dikarya</taxon>
        <taxon>Ascomycota</taxon>
        <taxon>Pezizomycotina</taxon>
        <taxon>Eurotiomycetes</taxon>
        <taxon>Eurotiomycetidae</taxon>
        <taxon>Eurotiales</taxon>
        <taxon>Aspergillaceae</taxon>
        <taxon>Aspergillus</taxon>
        <taxon>Aspergillus subgen. Circumdati</taxon>
    </lineage>
</organism>
<dbReference type="Proteomes" id="UP000325672">
    <property type="component" value="Unassembled WGS sequence"/>
</dbReference>
<gene>
    <name evidence="1" type="ORF">BDV38DRAFT_244742</name>
</gene>
<dbReference type="AlphaFoldDB" id="A0A5N6SV16"/>
<name>A0A5N6SV16_ASPPS</name>
<dbReference type="EMBL" id="ML743571">
    <property type="protein sequence ID" value="KAE8138485.1"/>
    <property type="molecule type" value="Genomic_DNA"/>
</dbReference>
<sequence length="152" mass="16758">MMEPGLLETKVLLITSLKISEGARASITRSNRSLSSSAQPTLQYHIPQSPSLPLRSASVSLQMPHILQLKSPPRYAQLYKPCQSSTGDIGSSHWSCVAYRNQIYSVTNGSQWIPREGVHQSIDAEIAQLQPSSISEYAMRVSPTKGGFQWQS</sequence>
<protein>
    <submittedName>
        <fullName evidence="1">Uncharacterized protein</fullName>
    </submittedName>
</protein>
<evidence type="ECO:0000313" key="2">
    <source>
        <dbReference type="Proteomes" id="UP000325672"/>
    </source>
</evidence>
<accession>A0A5N6SV16</accession>
<dbReference type="RefSeq" id="XP_031914548.1">
    <property type="nucleotide sequence ID" value="XM_032054358.1"/>
</dbReference>
<reference evidence="1 2" key="1">
    <citation type="submission" date="2019-04" db="EMBL/GenBank/DDBJ databases">
        <title>Friends and foes A comparative genomics study of 23 Aspergillus species from section Flavi.</title>
        <authorList>
            <consortium name="DOE Joint Genome Institute"/>
            <person name="Kjaerbolling I."/>
            <person name="Vesth T."/>
            <person name="Frisvad J.C."/>
            <person name="Nybo J.L."/>
            <person name="Theobald S."/>
            <person name="Kildgaard S."/>
            <person name="Isbrandt T."/>
            <person name="Kuo A."/>
            <person name="Sato A."/>
            <person name="Lyhne E.K."/>
            <person name="Kogle M.E."/>
            <person name="Wiebenga A."/>
            <person name="Kun R.S."/>
            <person name="Lubbers R.J."/>
            <person name="Makela M.R."/>
            <person name="Barry K."/>
            <person name="Chovatia M."/>
            <person name="Clum A."/>
            <person name="Daum C."/>
            <person name="Haridas S."/>
            <person name="He G."/>
            <person name="LaButti K."/>
            <person name="Lipzen A."/>
            <person name="Mondo S."/>
            <person name="Riley R."/>
            <person name="Salamov A."/>
            <person name="Simmons B.A."/>
            <person name="Magnuson J.K."/>
            <person name="Henrissat B."/>
            <person name="Mortensen U.H."/>
            <person name="Larsen T.O."/>
            <person name="Devries R.P."/>
            <person name="Grigoriev I.V."/>
            <person name="Machida M."/>
            <person name="Baker S.E."/>
            <person name="Andersen M.R."/>
        </authorList>
    </citation>
    <scope>NUCLEOTIDE SEQUENCE [LARGE SCALE GENOMIC DNA]</scope>
    <source>
        <strain evidence="1 2">CBS 117625</strain>
    </source>
</reference>
<proteinExistence type="predicted"/>
<dbReference type="GeneID" id="43638568"/>